<organism evidence="2 3">
    <name type="scientific">Microvirga guangxiensis</name>
    <dbReference type="NCBI Taxonomy" id="549386"/>
    <lineage>
        <taxon>Bacteria</taxon>
        <taxon>Pseudomonadati</taxon>
        <taxon>Pseudomonadota</taxon>
        <taxon>Alphaproteobacteria</taxon>
        <taxon>Hyphomicrobiales</taxon>
        <taxon>Methylobacteriaceae</taxon>
        <taxon>Microvirga</taxon>
    </lineage>
</organism>
<dbReference type="InterPro" id="IPR028098">
    <property type="entry name" value="Glyco_trans_4-like_N"/>
</dbReference>
<dbReference type="STRING" id="549386.SAMN02927923_01721"/>
<dbReference type="Pfam" id="PF13692">
    <property type="entry name" value="Glyco_trans_1_4"/>
    <property type="match status" value="2"/>
</dbReference>
<protein>
    <submittedName>
        <fullName evidence="2">Glycosyltransferase involved in cell wall bisynthesis</fullName>
    </submittedName>
</protein>
<dbReference type="CDD" id="cd03794">
    <property type="entry name" value="GT4_WbuB-like"/>
    <property type="match status" value="1"/>
</dbReference>
<feature type="domain" description="Glycosyltransferase subfamily 4-like N-terminal" evidence="1">
    <location>
        <begin position="28"/>
        <end position="150"/>
    </location>
</feature>
<dbReference type="GO" id="GO:0016757">
    <property type="term" value="F:glycosyltransferase activity"/>
    <property type="evidence" value="ECO:0007669"/>
    <property type="project" value="TreeGrafter"/>
</dbReference>
<evidence type="ECO:0000313" key="3">
    <source>
        <dbReference type="Proteomes" id="UP000199569"/>
    </source>
</evidence>
<dbReference type="EMBL" id="FMVJ01000004">
    <property type="protein sequence ID" value="SCY57257.1"/>
    <property type="molecule type" value="Genomic_DNA"/>
</dbReference>
<proteinExistence type="predicted"/>
<dbReference type="PANTHER" id="PTHR12526:SF624">
    <property type="entry name" value="BLR6297 PROTEIN"/>
    <property type="match status" value="1"/>
</dbReference>
<evidence type="ECO:0000259" key="1">
    <source>
        <dbReference type="Pfam" id="PF13579"/>
    </source>
</evidence>
<dbReference type="Gene3D" id="3.40.50.2000">
    <property type="entry name" value="Glycogen Phosphorylase B"/>
    <property type="match status" value="4"/>
</dbReference>
<dbReference type="PANTHER" id="PTHR12526">
    <property type="entry name" value="GLYCOSYLTRANSFERASE"/>
    <property type="match status" value="1"/>
</dbReference>
<dbReference type="Proteomes" id="UP000199569">
    <property type="component" value="Unassembled WGS sequence"/>
</dbReference>
<reference evidence="2 3" key="1">
    <citation type="submission" date="2016-10" db="EMBL/GenBank/DDBJ databases">
        <authorList>
            <person name="de Groot N.N."/>
        </authorList>
    </citation>
    <scope>NUCLEOTIDE SEQUENCE [LARGE SCALE GENOMIC DNA]</scope>
    <source>
        <strain evidence="2 3">CGMCC 1.7666</strain>
    </source>
</reference>
<evidence type="ECO:0000313" key="2">
    <source>
        <dbReference type="EMBL" id="SCY57257.1"/>
    </source>
</evidence>
<gene>
    <name evidence="2" type="ORF">SAMN02927923_01721</name>
</gene>
<keyword evidence="2" id="KW-0808">Transferase</keyword>
<keyword evidence="3" id="KW-1185">Reference proteome</keyword>
<sequence>MRVLTITNMYPSSSRPGWGSFIHSQVESIRKAGVEIDLLEIEGYRSRWNYFRAIWDMRRMIRQGDYDLIHAHYGLSGLVARCQLSLPVVVSFCGDDLYGHAGPDGRPRRKSLVLAWIHRQLSRFVDASIVKSAAMNSLLPRQDATVIPNGVDLDLFKPMDRASCRASLGLDPARLYILFPYGPDRARKNFPALREAVNQLNTEATAQGLIEILTIEGEPQERIPTYMNAADLMVLPSFWEGSPNAVKEALACNLKVVATDVGDVRERLADLPGTYVCDPTAASIAMGIRAVLADYRPVRSREAMLDLSLEQVGNRVIDVYRNIHRHRRNVLIIVENLPVPFDRRVWQQANALKANGLGVFVICPKRGTYNKSHEVINGIEVFRHPLPEARAAWGYPVEYGIALFWQLVLAFRIYFTRGFDVIHACNPPDLIFLVAAPFKLLGVRFIFDHHDLCPELGETKFGTGWKATAARKVLHFLERATFRLADASIATNNSYRNVAIQRGGMKPERVYVVRSAPDQAKWQLVEADQSLRSRARFLVGYVGVMGSQEGLSNLLAAISEIVYGRGRRDIRFMLIGDGPEKASLQNEAVSLGISEWVEFTGRVPDADLIRILSSCDICVNADLATSFNDLSSMNKIVEYMALGKAIVQVDLTEGRFTAMDAALCAAADDPIDFADKILDLLSDPERMQRMGAVGRKRLDETLAWKHQVPNLLACYSSVIGPFSTVETHAPSPEVLRHDLNPSAKA</sequence>
<dbReference type="AlphaFoldDB" id="A0A1G5H0S3"/>
<name>A0A1G5H0S3_9HYPH</name>
<dbReference type="Pfam" id="PF13579">
    <property type="entry name" value="Glyco_trans_4_4"/>
    <property type="match status" value="2"/>
</dbReference>
<dbReference type="SUPFAM" id="SSF53756">
    <property type="entry name" value="UDP-Glycosyltransferase/glycogen phosphorylase"/>
    <property type="match status" value="2"/>
</dbReference>
<accession>A0A1G5H0S3</accession>
<feature type="domain" description="Glycosyltransferase subfamily 4-like N-terminal" evidence="1">
    <location>
        <begin position="343"/>
        <end position="513"/>
    </location>
</feature>